<dbReference type="EMBL" id="CP106856">
    <property type="protein sequence ID" value="UYB34856.1"/>
    <property type="molecule type" value="Genomic_DNA"/>
</dbReference>
<name>A0ABY6FPZ4_9MICC</name>
<dbReference type="RefSeq" id="WP_263126950.1">
    <property type="nucleotide sequence ID" value="NZ_CP106856.1"/>
</dbReference>
<organism evidence="1 2">
    <name type="scientific">Arthrobacter koreensis</name>
    <dbReference type="NCBI Taxonomy" id="199136"/>
    <lineage>
        <taxon>Bacteria</taxon>
        <taxon>Bacillati</taxon>
        <taxon>Actinomycetota</taxon>
        <taxon>Actinomycetes</taxon>
        <taxon>Micrococcales</taxon>
        <taxon>Micrococcaceae</taxon>
        <taxon>Arthrobacter</taxon>
    </lineage>
</organism>
<dbReference type="InterPro" id="IPR027417">
    <property type="entry name" value="P-loop_NTPase"/>
</dbReference>
<dbReference type="PANTHER" id="PTHR10285">
    <property type="entry name" value="URIDINE KINASE"/>
    <property type="match status" value="1"/>
</dbReference>
<protein>
    <submittedName>
        <fullName evidence="1">Uridine kinase</fullName>
    </submittedName>
</protein>
<dbReference type="Gene3D" id="3.40.50.300">
    <property type="entry name" value="P-loop containing nucleotide triphosphate hydrolases"/>
    <property type="match status" value="1"/>
</dbReference>
<dbReference type="Proteomes" id="UP001063368">
    <property type="component" value="Chromosome"/>
</dbReference>
<keyword evidence="1" id="KW-0418">Kinase</keyword>
<sequence>MEPLFTPMADSVLRLVAAALPVPSAGRRVFIGVDGVDGAGKSTFADALGARLRWPVIRISLDGFHRPSRERYRQGRASPLGFFEDSYDYAAFRRLVVEPLRPGGSGRYRAASHDLASDRQVCGPELPAPNPAVVLVDGLFLHRPELSGIWDATVFLDVSFETSCRRMELRDGADPDPPAPSNRRYVGGQQIYLAACNPCAAASVVVDYNDAAAPRLVRPVPPQSIRNAGGGNS</sequence>
<evidence type="ECO:0000313" key="2">
    <source>
        <dbReference type="Proteomes" id="UP001063368"/>
    </source>
</evidence>
<reference evidence="1" key="1">
    <citation type="submission" date="2022-09" db="EMBL/GenBank/DDBJ databases">
        <authorList>
            <person name="Li D."/>
            <person name="Cheng J."/>
            <person name="Li Y."/>
        </authorList>
    </citation>
    <scope>NUCLEOTIDE SEQUENCE</scope>
    <source>
        <strain evidence="1">DL</strain>
    </source>
</reference>
<dbReference type="GO" id="GO:0016301">
    <property type="term" value="F:kinase activity"/>
    <property type="evidence" value="ECO:0007669"/>
    <property type="project" value="UniProtKB-KW"/>
</dbReference>
<keyword evidence="1" id="KW-0808">Transferase</keyword>
<gene>
    <name evidence="1" type="ORF">N9A08_09315</name>
</gene>
<evidence type="ECO:0000313" key="1">
    <source>
        <dbReference type="EMBL" id="UYB34856.1"/>
    </source>
</evidence>
<keyword evidence="2" id="KW-1185">Reference proteome</keyword>
<accession>A0ABY6FPZ4</accession>
<dbReference type="SUPFAM" id="SSF52540">
    <property type="entry name" value="P-loop containing nucleoside triphosphate hydrolases"/>
    <property type="match status" value="1"/>
</dbReference>
<proteinExistence type="predicted"/>